<dbReference type="PATRIC" id="fig|1382798.3.peg.374"/>
<accession>A0A0D7W9W8</accession>
<name>A0A0D7W9W8_9FLAO</name>
<dbReference type="RefSeq" id="WP_044624937.1">
    <property type="nucleotide sequence ID" value="NZ_JTDV01000001.1"/>
</dbReference>
<dbReference type="OrthoDB" id="1440507at2"/>
<reference evidence="2 3" key="1">
    <citation type="journal article" date="2015" name="Antonie Van Leeuwenhoek">
        <title>Tamlana nanhaiensis sp. nov., isolated from surface seawater collected from the South China Sea.</title>
        <authorList>
            <person name="Liu X."/>
            <person name="Lai Q."/>
            <person name="Du Y."/>
            <person name="Li G."/>
            <person name="Sun F."/>
            <person name="Shao Z."/>
        </authorList>
    </citation>
    <scope>NUCLEOTIDE SEQUENCE [LARGE SCALE GENOMIC DNA]</scope>
    <source>
        <strain evidence="2 3">FHC16</strain>
    </source>
</reference>
<evidence type="ECO:0000313" key="2">
    <source>
        <dbReference type="EMBL" id="KJD34552.1"/>
    </source>
</evidence>
<dbReference type="STRING" id="1382798.PK35_01850"/>
<keyword evidence="3" id="KW-1185">Reference proteome</keyword>
<dbReference type="EMBL" id="JTDV01000001">
    <property type="protein sequence ID" value="KJD34552.1"/>
    <property type="molecule type" value="Genomic_DNA"/>
</dbReference>
<proteinExistence type="predicted"/>
<evidence type="ECO:0000256" key="1">
    <source>
        <dbReference type="SAM" id="MobiDB-lite"/>
    </source>
</evidence>
<organism evidence="2 3">
    <name type="scientific">Neotamlana nanhaiensis</name>
    <dbReference type="NCBI Taxonomy" id="1382798"/>
    <lineage>
        <taxon>Bacteria</taxon>
        <taxon>Pseudomonadati</taxon>
        <taxon>Bacteroidota</taxon>
        <taxon>Flavobacteriia</taxon>
        <taxon>Flavobacteriales</taxon>
        <taxon>Flavobacteriaceae</taxon>
        <taxon>Neotamlana</taxon>
    </lineage>
</organism>
<dbReference type="AlphaFoldDB" id="A0A0D7W9W8"/>
<dbReference type="Proteomes" id="UP000032361">
    <property type="component" value="Unassembled WGS sequence"/>
</dbReference>
<feature type="region of interest" description="Disordered" evidence="1">
    <location>
        <begin position="148"/>
        <end position="173"/>
    </location>
</feature>
<protein>
    <submittedName>
        <fullName evidence="2">Uncharacterized protein</fullName>
    </submittedName>
</protein>
<evidence type="ECO:0000313" key="3">
    <source>
        <dbReference type="Proteomes" id="UP000032361"/>
    </source>
</evidence>
<feature type="compositionally biased region" description="Gly residues" evidence="1">
    <location>
        <begin position="163"/>
        <end position="173"/>
    </location>
</feature>
<comment type="caution">
    <text evidence="2">The sequence shown here is derived from an EMBL/GenBank/DDBJ whole genome shotgun (WGS) entry which is preliminary data.</text>
</comment>
<gene>
    <name evidence="2" type="ORF">PK35_01850</name>
</gene>
<sequence length="173" mass="18917">MKKLAYLILGLIIGAVLTYYFCPKQCVVGGPENMMAKAPKDTISIAEATQLSANWGKYNKTEIDTLLELEGSRKKTQSVWWSIDDINQYIVYAKSGADSLGYSFTGLRVYLGNYGKEALPPKRYRNTMFIVPTGNPSKSKASSLNFILPPDDGDIPLPPLNDGGTGQGGYPPK</sequence>